<comment type="caution">
    <text evidence="1">The sequence shown here is derived from an EMBL/GenBank/DDBJ whole genome shotgun (WGS) entry which is preliminary data.</text>
</comment>
<organism evidence="1 2">
    <name type="scientific">Lupinus albus</name>
    <name type="common">White lupine</name>
    <name type="synonym">Lupinus termis</name>
    <dbReference type="NCBI Taxonomy" id="3870"/>
    <lineage>
        <taxon>Eukaryota</taxon>
        <taxon>Viridiplantae</taxon>
        <taxon>Streptophyta</taxon>
        <taxon>Embryophyta</taxon>
        <taxon>Tracheophyta</taxon>
        <taxon>Spermatophyta</taxon>
        <taxon>Magnoliopsida</taxon>
        <taxon>eudicotyledons</taxon>
        <taxon>Gunneridae</taxon>
        <taxon>Pentapetalae</taxon>
        <taxon>rosids</taxon>
        <taxon>fabids</taxon>
        <taxon>Fabales</taxon>
        <taxon>Fabaceae</taxon>
        <taxon>Papilionoideae</taxon>
        <taxon>50 kb inversion clade</taxon>
        <taxon>genistoids sensu lato</taxon>
        <taxon>core genistoids</taxon>
        <taxon>Genisteae</taxon>
        <taxon>Lupinus</taxon>
    </lineage>
</organism>
<evidence type="ECO:0000313" key="1">
    <source>
        <dbReference type="EMBL" id="KAE9604194.1"/>
    </source>
</evidence>
<name>A0A6A4PSG1_LUPAL</name>
<protein>
    <submittedName>
        <fullName evidence="1">Uncharacterized protein</fullName>
    </submittedName>
</protein>
<gene>
    <name evidence="1" type="ORF">Lalb_Chr11g0068721</name>
</gene>
<proteinExistence type="predicted"/>
<evidence type="ECO:0000313" key="2">
    <source>
        <dbReference type="Proteomes" id="UP000447434"/>
    </source>
</evidence>
<dbReference type="AlphaFoldDB" id="A0A6A4PSG1"/>
<reference evidence="2" key="1">
    <citation type="journal article" date="2020" name="Nat. Commun.">
        <title>Genome sequence of the cluster root forming white lupin.</title>
        <authorList>
            <person name="Hufnagel B."/>
            <person name="Marques A."/>
            <person name="Soriano A."/>
            <person name="Marques L."/>
            <person name="Divol F."/>
            <person name="Doumas P."/>
            <person name="Sallet E."/>
            <person name="Mancinotti D."/>
            <person name="Carrere S."/>
            <person name="Marande W."/>
            <person name="Arribat S."/>
            <person name="Keller J."/>
            <person name="Huneau C."/>
            <person name="Blein T."/>
            <person name="Aime D."/>
            <person name="Laguerre M."/>
            <person name="Taylor J."/>
            <person name="Schubert V."/>
            <person name="Nelson M."/>
            <person name="Geu-Flores F."/>
            <person name="Crespi M."/>
            <person name="Gallardo-Guerrero K."/>
            <person name="Delaux P.-M."/>
            <person name="Salse J."/>
            <person name="Berges H."/>
            <person name="Guyot R."/>
            <person name="Gouzy J."/>
            <person name="Peret B."/>
        </authorList>
    </citation>
    <scope>NUCLEOTIDE SEQUENCE [LARGE SCALE GENOMIC DNA]</scope>
    <source>
        <strain evidence="2">cv. Amiga</strain>
    </source>
</reference>
<keyword evidence="2" id="KW-1185">Reference proteome</keyword>
<sequence>MGEERNEGEKKRGFVVSFSGGSGGVFVPVTSQRGSARPLQLLPSVLFFYSKFGKVRVRKSLCCVEDERFLW</sequence>
<accession>A0A6A4PSG1</accession>
<dbReference type="EMBL" id="WOCE01000011">
    <property type="protein sequence ID" value="KAE9604194.1"/>
    <property type="molecule type" value="Genomic_DNA"/>
</dbReference>
<dbReference type="Proteomes" id="UP000447434">
    <property type="component" value="Chromosome 11"/>
</dbReference>